<keyword evidence="6" id="KW-0732">Signal</keyword>
<keyword evidence="4" id="KW-1003">Cell membrane</keyword>
<dbReference type="SUPFAM" id="SSF63712">
    <property type="entry name" value="Nicotinic receptor ligand binding domain-like"/>
    <property type="match status" value="1"/>
</dbReference>
<sequence length="491" mass="56716">MIQTNGENIMGSVFMVLEVMIKVRQKREEVTARSQGVNNIEMPSKLLTLSKTHQLKQVTEQHCGTNNDKLAKLVLEHLMLSYDRKTVPIADGVNVKVDLMVQAISSISEMTASFTADVFFSQIWLDPGLAFENVTKCLANLTLSYRTIDDIWLPNNSKSTSIHSSPTPNIFLMIYPNGTIWANYRVKVEAPCELDMSSFPMDVQRCTMTFESYSFNVDRVRLDWFETAVILDLQGKLPDFELTRYTWQKQQFYYPAGQWDQLKATFYFRRTYGYYILQLYMPTYASVFISWIAFWLDPKCLPGRITLGVSSLMALTFQYGNVARSLPKVSYVKAMDVWIFASMGFIFLSLVELAIAGHVDKTAKEENDGQDETFDKVKKRKSCIKCNCQTKARKRQVSSEAYKVRMNASEVHKLEKICYRDLLSDKNKSKFKWTAEKIDKLCQFIFPLSFICFNCFYWIYYTTESSKQMERLLDDANFTGGSFLLTKRNIG</sequence>
<evidence type="ECO:0000256" key="4">
    <source>
        <dbReference type="ARBA" id="ARBA00022475"/>
    </source>
</evidence>
<dbReference type="Gene3D" id="1.20.58.390">
    <property type="entry name" value="Neurotransmitter-gated ion-channel transmembrane domain"/>
    <property type="match status" value="1"/>
</dbReference>
<feature type="domain" description="Neurotransmitter-gated ion-channel ligand-binding" evidence="12">
    <location>
        <begin position="74"/>
        <end position="271"/>
    </location>
</feature>
<dbReference type="PRINTS" id="PR00253">
    <property type="entry name" value="GABAARECEPTR"/>
</dbReference>
<feature type="transmembrane region" description="Helical" evidence="11">
    <location>
        <begin position="272"/>
        <end position="294"/>
    </location>
</feature>
<dbReference type="InterPro" id="IPR038050">
    <property type="entry name" value="Neuro_actylchol_rec"/>
</dbReference>
<keyword evidence="9 11" id="KW-0472">Membrane</keyword>
<dbReference type="InterPro" id="IPR006201">
    <property type="entry name" value="Neur_channel"/>
</dbReference>
<evidence type="ECO:0000256" key="10">
    <source>
        <dbReference type="ARBA" id="ARBA00023303"/>
    </source>
</evidence>
<dbReference type="GO" id="GO:0004888">
    <property type="term" value="F:transmembrane signaling receptor activity"/>
    <property type="evidence" value="ECO:0007669"/>
    <property type="project" value="InterPro"/>
</dbReference>
<accession>A0A1I8EA97</accession>
<protein>
    <recommendedName>
        <fullName evidence="15">Ligand-gated ion channel 50</fullName>
    </recommendedName>
</protein>
<dbReference type="InterPro" id="IPR006028">
    <property type="entry name" value="GABAA/Glycine_rcpt"/>
</dbReference>
<evidence type="ECO:0000256" key="5">
    <source>
        <dbReference type="ARBA" id="ARBA00022692"/>
    </source>
</evidence>
<evidence type="ECO:0000256" key="8">
    <source>
        <dbReference type="ARBA" id="ARBA00023065"/>
    </source>
</evidence>
<evidence type="ECO:0000256" key="3">
    <source>
        <dbReference type="ARBA" id="ARBA00022448"/>
    </source>
</evidence>
<evidence type="ECO:0000256" key="6">
    <source>
        <dbReference type="ARBA" id="ARBA00022729"/>
    </source>
</evidence>
<comment type="subcellular location">
    <subcellularLocation>
        <location evidence="2">Cell membrane</location>
    </subcellularLocation>
    <subcellularLocation>
        <location evidence="1">Membrane</location>
        <topology evidence="1">Multi-pass membrane protein</topology>
    </subcellularLocation>
</comment>
<evidence type="ECO:0000259" key="12">
    <source>
        <dbReference type="Pfam" id="PF02931"/>
    </source>
</evidence>
<comment type="similarity">
    <text evidence="11">Belongs to the ligand-gated ion channel (TC 1.A.9) family.</text>
</comment>
<name>A0A1I8EA97_WUCBA</name>
<evidence type="ECO:0008006" key="15">
    <source>
        <dbReference type="Google" id="ProtNLM"/>
    </source>
</evidence>
<reference evidence="14" key="1">
    <citation type="submission" date="2016-11" db="UniProtKB">
        <authorList>
            <consortium name="WormBaseParasite"/>
        </authorList>
    </citation>
    <scope>IDENTIFICATION</scope>
    <source>
        <strain evidence="14">pt0022</strain>
    </source>
</reference>
<feature type="transmembrane region" description="Helical" evidence="11">
    <location>
        <begin position="337"/>
        <end position="355"/>
    </location>
</feature>
<dbReference type="CDD" id="cd18990">
    <property type="entry name" value="LGIC_ECD_GABAAR"/>
    <property type="match status" value="1"/>
</dbReference>
<evidence type="ECO:0000256" key="2">
    <source>
        <dbReference type="ARBA" id="ARBA00004236"/>
    </source>
</evidence>
<feature type="transmembrane region" description="Helical" evidence="11">
    <location>
        <begin position="301"/>
        <end position="317"/>
    </location>
</feature>
<dbReference type="PROSITE" id="PS00236">
    <property type="entry name" value="NEUROTR_ION_CHANNEL"/>
    <property type="match status" value="1"/>
</dbReference>
<dbReference type="WBParaSite" id="maker-PairedContig_1208-snap-gene-0.9-mRNA-1">
    <property type="protein sequence ID" value="maker-PairedContig_1208-snap-gene-0.9-mRNA-1"/>
    <property type="gene ID" value="maker-PairedContig_1208-snap-gene-0.9"/>
</dbReference>
<keyword evidence="5 11" id="KW-0812">Transmembrane</keyword>
<feature type="domain" description="Neurotransmitter-gated ion-channel transmembrane" evidence="13">
    <location>
        <begin position="279"/>
        <end position="402"/>
    </location>
</feature>
<feature type="transmembrane region" description="Helical" evidence="11">
    <location>
        <begin position="441"/>
        <end position="460"/>
    </location>
</feature>
<keyword evidence="8 11" id="KW-0406">Ion transport</keyword>
<evidence type="ECO:0000256" key="11">
    <source>
        <dbReference type="RuleBase" id="RU000687"/>
    </source>
</evidence>
<evidence type="ECO:0000256" key="7">
    <source>
        <dbReference type="ARBA" id="ARBA00022989"/>
    </source>
</evidence>
<evidence type="ECO:0000313" key="14">
    <source>
        <dbReference type="WBParaSite" id="maker-PairedContig_1208-snap-gene-0.9-mRNA-1"/>
    </source>
</evidence>
<dbReference type="GO" id="GO:0005886">
    <property type="term" value="C:plasma membrane"/>
    <property type="evidence" value="ECO:0007669"/>
    <property type="project" value="UniProtKB-SubCell"/>
</dbReference>
<dbReference type="AlphaFoldDB" id="A0A1I8EA97"/>
<evidence type="ECO:0000256" key="9">
    <source>
        <dbReference type="ARBA" id="ARBA00023136"/>
    </source>
</evidence>
<dbReference type="PRINTS" id="PR00252">
    <property type="entry name" value="NRIONCHANNEL"/>
</dbReference>
<evidence type="ECO:0000259" key="13">
    <source>
        <dbReference type="Pfam" id="PF02932"/>
    </source>
</evidence>
<dbReference type="InterPro" id="IPR036734">
    <property type="entry name" value="Neur_chan_lig-bd_sf"/>
</dbReference>
<evidence type="ECO:0000256" key="1">
    <source>
        <dbReference type="ARBA" id="ARBA00004141"/>
    </source>
</evidence>
<keyword evidence="7 11" id="KW-1133">Transmembrane helix</keyword>
<keyword evidence="10 11" id="KW-0407">Ion channel</keyword>
<dbReference type="InterPro" id="IPR006029">
    <property type="entry name" value="Neurotrans-gated_channel_TM"/>
</dbReference>
<dbReference type="CDD" id="cd19049">
    <property type="entry name" value="LGIC_TM_anion"/>
    <property type="match status" value="1"/>
</dbReference>
<dbReference type="SUPFAM" id="SSF90112">
    <property type="entry name" value="Neurotransmitter-gated ion-channel transmembrane pore"/>
    <property type="match status" value="1"/>
</dbReference>
<dbReference type="Pfam" id="PF02931">
    <property type="entry name" value="Neur_chan_LBD"/>
    <property type="match status" value="1"/>
</dbReference>
<dbReference type="GO" id="GO:0005230">
    <property type="term" value="F:extracellular ligand-gated monoatomic ion channel activity"/>
    <property type="evidence" value="ECO:0007669"/>
    <property type="project" value="InterPro"/>
</dbReference>
<dbReference type="InterPro" id="IPR036719">
    <property type="entry name" value="Neuro-gated_channel_TM_sf"/>
</dbReference>
<dbReference type="InterPro" id="IPR018000">
    <property type="entry name" value="Neurotransmitter_ion_chnl_CS"/>
</dbReference>
<keyword evidence="3 11" id="KW-0813">Transport</keyword>
<dbReference type="InterPro" id="IPR006202">
    <property type="entry name" value="Neur_chan_lig-bd"/>
</dbReference>
<dbReference type="PANTHER" id="PTHR18945">
    <property type="entry name" value="NEUROTRANSMITTER GATED ION CHANNEL"/>
    <property type="match status" value="1"/>
</dbReference>
<organism evidence="14">
    <name type="scientific">Wuchereria bancrofti</name>
    <dbReference type="NCBI Taxonomy" id="6293"/>
    <lineage>
        <taxon>Eukaryota</taxon>
        <taxon>Metazoa</taxon>
        <taxon>Ecdysozoa</taxon>
        <taxon>Nematoda</taxon>
        <taxon>Chromadorea</taxon>
        <taxon>Rhabditida</taxon>
        <taxon>Spirurina</taxon>
        <taxon>Spiruromorpha</taxon>
        <taxon>Filarioidea</taxon>
        <taxon>Onchocercidae</taxon>
        <taxon>Wuchereria</taxon>
    </lineage>
</organism>
<proteinExistence type="inferred from homology"/>
<dbReference type="Gene3D" id="2.70.170.10">
    <property type="entry name" value="Neurotransmitter-gated ion-channel ligand-binding domain"/>
    <property type="match status" value="1"/>
</dbReference>
<dbReference type="Pfam" id="PF02932">
    <property type="entry name" value="Neur_chan_memb"/>
    <property type="match status" value="1"/>
</dbReference>
<dbReference type="STRING" id="6293.A0A1I8EA97"/>